<comment type="similarity">
    <text evidence="5">Belongs to the CheB family.</text>
</comment>
<dbReference type="PIRSF" id="PIRSF000876">
    <property type="entry name" value="RR_chemtxs_CheB"/>
    <property type="match status" value="1"/>
</dbReference>
<evidence type="ECO:0000259" key="9">
    <source>
        <dbReference type="PROSITE" id="PS50122"/>
    </source>
</evidence>
<dbReference type="InterPro" id="IPR000673">
    <property type="entry name" value="Sig_transdc_resp-reg_Me-estase"/>
</dbReference>
<comment type="subcellular location">
    <subcellularLocation>
        <location evidence="5">Cytoplasm</location>
    </subcellularLocation>
</comment>
<dbReference type="Pfam" id="PF00072">
    <property type="entry name" value="Response_reg"/>
    <property type="match status" value="1"/>
</dbReference>
<protein>
    <recommendedName>
        <fullName evidence="5">Protein-glutamate methylesterase/protein-glutamine glutaminase</fullName>
        <ecNumber evidence="5">3.1.1.61</ecNumber>
        <ecNumber evidence="5">3.5.1.44</ecNumber>
    </recommendedName>
</protein>
<dbReference type="InterPro" id="IPR011006">
    <property type="entry name" value="CheY-like_superfamily"/>
</dbReference>
<keyword evidence="2 5" id="KW-0145">Chemotaxis</keyword>
<evidence type="ECO:0000256" key="2">
    <source>
        <dbReference type="ARBA" id="ARBA00022500"/>
    </source>
</evidence>
<dbReference type="InterPro" id="IPR001789">
    <property type="entry name" value="Sig_transdc_resp-reg_receiver"/>
</dbReference>
<dbReference type="PROSITE" id="PS50122">
    <property type="entry name" value="CHEB"/>
    <property type="match status" value="1"/>
</dbReference>
<evidence type="ECO:0000256" key="1">
    <source>
        <dbReference type="ARBA" id="ARBA00022490"/>
    </source>
</evidence>
<comment type="PTM">
    <text evidence="5">Phosphorylated by CheA. Phosphorylation of the N-terminal regulatory domain activates the methylesterase activity.</text>
</comment>
<evidence type="ECO:0000256" key="5">
    <source>
        <dbReference type="HAMAP-Rule" id="MF_00099"/>
    </source>
</evidence>
<feature type="active site" evidence="5 6">
    <location>
        <position position="172"/>
    </location>
</feature>
<feature type="active site" evidence="5 6">
    <location>
        <position position="296"/>
    </location>
</feature>
<gene>
    <name evidence="5" type="primary">cheB</name>
    <name evidence="10" type="ORF">A2519_12975</name>
</gene>
<comment type="catalytic activity">
    <reaction evidence="5">
        <text>L-glutaminyl-[protein] + H2O = L-glutamyl-[protein] + NH4(+)</text>
        <dbReference type="Rhea" id="RHEA:16441"/>
        <dbReference type="Rhea" id="RHEA-COMP:10207"/>
        <dbReference type="Rhea" id="RHEA-COMP:10208"/>
        <dbReference type="ChEBI" id="CHEBI:15377"/>
        <dbReference type="ChEBI" id="CHEBI:28938"/>
        <dbReference type="ChEBI" id="CHEBI:29973"/>
        <dbReference type="ChEBI" id="CHEBI:30011"/>
        <dbReference type="EC" id="3.5.1.44"/>
    </reaction>
</comment>
<keyword evidence="1 5" id="KW-0963">Cytoplasm</keyword>
<dbReference type="EC" id="3.5.1.44" evidence="5"/>
<dbReference type="PANTHER" id="PTHR42872:SF6">
    <property type="entry name" value="PROTEIN-GLUTAMATE METHYLESTERASE_PROTEIN-GLUTAMINE GLUTAMINASE"/>
    <property type="match status" value="1"/>
</dbReference>
<dbReference type="CDD" id="cd16432">
    <property type="entry name" value="CheB_Rec"/>
    <property type="match status" value="1"/>
</dbReference>
<dbReference type="GO" id="GO:0000156">
    <property type="term" value="F:phosphorelay response regulator activity"/>
    <property type="evidence" value="ECO:0007669"/>
    <property type="project" value="InterPro"/>
</dbReference>
<dbReference type="EMBL" id="MFYX01000127">
    <property type="protein sequence ID" value="OGK01311.1"/>
    <property type="molecule type" value="Genomic_DNA"/>
</dbReference>
<dbReference type="GO" id="GO:0005737">
    <property type="term" value="C:cytoplasm"/>
    <property type="evidence" value="ECO:0007669"/>
    <property type="project" value="UniProtKB-SubCell"/>
</dbReference>
<dbReference type="HAMAP" id="MF_00099">
    <property type="entry name" value="CheB_chemtxs"/>
    <property type="match status" value="1"/>
</dbReference>
<evidence type="ECO:0000313" key="10">
    <source>
        <dbReference type="EMBL" id="OGK01311.1"/>
    </source>
</evidence>
<sequence length="360" mass="38064">MPIKTLVVDDSVLFRKALSEALGGFTVIELLGAAANGSIALKRMAQSPADLVFLDVHMDGMDGLQTLEHLRAGFPDTVVVMVSDSSTRTEETTIRALEMGAMDFVQKPEGSDFQASIDELKQRLRGILSHVEVRLLSRGPGSGIRPASPVVAARPQVKTAVGGFAIVAVGVSTGGPEALARFIPSLPADFWLPIVMVQHMPAQFTRSLAESLSRKARLPVAEAQEGDAVLPGRILLAPGGTHLVVRREHGKLIAGLTADPPENSCRPAVDVLFRSVAAACGDSGVLAVVLTGMGSDGLAGVQALKKKKCYCITQSERSCVVYGMPRAIAEAGLSDESVDIDVMAVRVSELAYFSQAHLYP</sequence>
<dbReference type="GO" id="GO:0008984">
    <property type="term" value="F:protein-glutamate methylesterase activity"/>
    <property type="evidence" value="ECO:0007669"/>
    <property type="project" value="UniProtKB-UniRule"/>
</dbReference>
<dbReference type="GO" id="GO:0006935">
    <property type="term" value="P:chemotaxis"/>
    <property type="evidence" value="ECO:0007669"/>
    <property type="project" value="UniProtKB-UniRule"/>
</dbReference>
<dbReference type="SUPFAM" id="SSF52738">
    <property type="entry name" value="Methylesterase CheB, C-terminal domain"/>
    <property type="match status" value="1"/>
</dbReference>
<dbReference type="InterPro" id="IPR008248">
    <property type="entry name" value="CheB-like"/>
</dbReference>
<dbReference type="GO" id="GO:0050568">
    <property type="term" value="F:protein-glutamine glutaminase activity"/>
    <property type="evidence" value="ECO:0007669"/>
    <property type="project" value="UniProtKB-UniRule"/>
</dbReference>
<name>A0A1F7F3U4_UNCRA</name>
<dbReference type="Gene3D" id="3.40.50.2300">
    <property type="match status" value="1"/>
</dbReference>
<accession>A0A1F7F3U4</accession>
<feature type="modified residue" description="4-aspartylphosphate" evidence="5 7">
    <location>
        <position position="55"/>
    </location>
</feature>
<evidence type="ECO:0000256" key="3">
    <source>
        <dbReference type="ARBA" id="ARBA00022801"/>
    </source>
</evidence>
<reference evidence="10 11" key="1">
    <citation type="journal article" date="2016" name="Nat. Commun.">
        <title>Thousands of microbial genomes shed light on interconnected biogeochemical processes in an aquifer system.</title>
        <authorList>
            <person name="Anantharaman K."/>
            <person name="Brown C.T."/>
            <person name="Hug L.A."/>
            <person name="Sharon I."/>
            <person name="Castelle C.J."/>
            <person name="Probst A.J."/>
            <person name="Thomas B.C."/>
            <person name="Singh A."/>
            <person name="Wilkins M.J."/>
            <person name="Karaoz U."/>
            <person name="Brodie E.L."/>
            <person name="Williams K.H."/>
            <person name="Hubbard S.S."/>
            <person name="Banfield J.F."/>
        </authorList>
    </citation>
    <scope>NUCLEOTIDE SEQUENCE [LARGE SCALE GENOMIC DNA]</scope>
</reference>
<dbReference type="EC" id="3.1.1.61" evidence="5"/>
<comment type="domain">
    <text evidence="5">Contains a C-terminal catalytic domain, and an N-terminal region which modulates catalytic activity.</text>
</comment>
<feature type="active site" evidence="5 6">
    <location>
        <position position="199"/>
    </location>
</feature>
<evidence type="ECO:0000256" key="6">
    <source>
        <dbReference type="PROSITE-ProRule" id="PRU00050"/>
    </source>
</evidence>
<evidence type="ECO:0000313" key="11">
    <source>
        <dbReference type="Proteomes" id="UP000179243"/>
    </source>
</evidence>
<comment type="catalytic activity">
    <reaction evidence="4 5">
        <text>[protein]-L-glutamate 5-O-methyl ester + H2O = L-glutamyl-[protein] + methanol + H(+)</text>
        <dbReference type="Rhea" id="RHEA:23236"/>
        <dbReference type="Rhea" id="RHEA-COMP:10208"/>
        <dbReference type="Rhea" id="RHEA-COMP:10311"/>
        <dbReference type="ChEBI" id="CHEBI:15377"/>
        <dbReference type="ChEBI" id="CHEBI:15378"/>
        <dbReference type="ChEBI" id="CHEBI:17790"/>
        <dbReference type="ChEBI" id="CHEBI:29973"/>
        <dbReference type="ChEBI" id="CHEBI:82795"/>
        <dbReference type="EC" id="3.1.1.61"/>
    </reaction>
</comment>
<keyword evidence="5 7" id="KW-0597">Phosphoprotein</keyword>
<feature type="domain" description="Response regulatory" evidence="8">
    <location>
        <begin position="4"/>
        <end position="122"/>
    </location>
</feature>
<dbReference type="Pfam" id="PF01339">
    <property type="entry name" value="CheB_methylest"/>
    <property type="match status" value="1"/>
</dbReference>
<dbReference type="Proteomes" id="UP000179243">
    <property type="component" value="Unassembled WGS sequence"/>
</dbReference>
<keyword evidence="3 5" id="KW-0378">Hydrolase</keyword>
<comment type="function">
    <text evidence="5">Involved in chemotaxis. Part of a chemotaxis signal transduction system that modulates chemotaxis in response to various stimuli. Catalyzes the demethylation of specific methylglutamate residues introduced into the chemoreceptors (methyl-accepting chemotaxis proteins or MCP) by CheR. Also mediates the irreversible deamidation of specific glutamine residues to glutamic acid.</text>
</comment>
<evidence type="ECO:0000256" key="4">
    <source>
        <dbReference type="ARBA" id="ARBA00048267"/>
    </source>
</evidence>
<dbReference type="InterPro" id="IPR035909">
    <property type="entry name" value="CheB_C"/>
</dbReference>
<proteinExistence type="inferred from homology"/>
<dbReference type="CDD" id="cd17541">
    <property type="entry name" value="REC_CheB-like"/>
    <property type="match status" value="1"/>
</dbReference>
<dbReference type="AlphaFoldDB" id="A0A1F7F3U4"/>
<feature type="domain" description="CheB-type methylesterase" evidence="9">
    <location>
        <begin position="160"/>
        <end position="344"/>
    </location>
</feature>
<dbReference type="PROSITE" id="PS50110">
    <property type="entry name" value="RESPONSE_REGULATORY"/>
    <property type="match status" value="1"/>
</dbReference>
<dbReference type="PANTHER" id="PTHR42872">
    <property type="entry name" value="PROTEIN-GLUTAMATE METHYLESTERASE/PROTEIN-GLUTAMINE GLUTAMINASE"/>
    <property type="match status" value="1"/>
</dbReference>
<organism evidence="10 11">
    <name type="scientific">Candidatus Raymondbacteria bacterium RIFOXYD12_FULL_49_13</name>
    <dbReference type="NCBI Taxonomy" id="1817890"/>
    <lineage>
        <taxon>Bacteria</taxon>
        <taxon>Raymondiibacteriota</taxon>
    </lineage>
</organism>
<dbReference type="NCBIfam" id="NF001965">
    <property type="entry name" value="PRK00742.1"/>
    <property type="match status" value="1"/>
</dbReference>
<dbReference type="Gene3D" id="3.40.50.180">
    <property type="entry name" value="Methylesterase CheB, C-terminal domain"/>
    <property type="match status" value="1"/>
</dbReference>
<evidence type="ECO:0000259" key="8">
    <source>
        <dbReference type="PROSITE" id="PS50110"/>
    </source>
</evidence>
<dbReference type="SMART" id="SM00448">
    <property type="entry name" value="REC"/>
    <property type="match status" value="1"/>
</dbReference>
<comment type="caution">
    <text evidence="10">The sequence shown here is derived from an EMBL/GenBank/DDBJ whole genome shotgun (WGS) entry which is preliminary data.</text>
</comment>
<evidence type="ECO:0000256" key="7">
    <source>
        <dbReference type="PROSITE-ProRule" id="PRU00169"/>
    </source>
</evidence>
<dbReference type="SUPFAM" id="SSF52172">
    <property type="entry name" value="CheY-like"/>
    <property type="match status" value="1"/>
</dbReference>